<keyword evidence="1" id="KW-0812">Transmembrane</keyword>
<dbReference type="EMBL" id="JAKKSL010000006">
    <property type="protein sequence ID" value="MCI2285874.1"/>
    <property type="molecule type" value="Genomic_DNA"/>
</dbReference>
<name>A0ABS9X6L2_9GAMM</name>
<gene>
    <name evidence="2" type="ORF">L3081_23905</name>
</gene>
<proteinExistence type="predicted"/>
<organism evidence="2 3">
    <name type="scientific">Colwellia maritima</name>
    <dbReference type="NCBI Taxonomy" id="2912588"/>
    <lineage>
        <taxon>Bacteria</taxon>
        <taxon>Pseudomonadati</taxon>
        <taxon>Pseudomonadota</taxon>
        <taxon>Gammaproteobacteria</taxon>
        <taxon>Alteromonadales</taxon>
        <taxon>Colwelliaceae</taxon>
        <taxon>Colwellia</taxon>
    </lineage>
</organism>
<evidence type="ECO:0000256" key="1">
    <source>
        <dbReference type="SAM" id="Phobius"/>
    </source>
</evidence>
<reference evidence="2" key="1">
    <citation type="submission" date="2022-01" db="EMBL/GenBank/DDBJ databases">
        <title>Colwellia maritima, isolated from seawater.</title>
        <authorList>
            <person name="Kristyanto S."/>
            <person name="Jung J."/>
            <person name="Jeon C.O."/>
        </authorList>
    </citation>
    <scope>NUCLEOTIDE SEQUENCE</scope>
    <source>
        <strain evidence="2">MSW7</strain>
    </source>
</reference>
<feature type="transmembrane region" description="Helical" evidence="1">
    <location>
        <begin position="32"/>
        <end position="53"/>
    </location>
</feature>
<evidence type="ECO:0000313" key="3">
    <source>
        <dbReference type="Proteomes" id="UP001139646"/>
    </source>
</evidence>
<dbReference type="Pfam" id="PF14316">
    <property type="entry name" value="DUF4381"/>
    <property type="match status" value="1"/>
</dbReference>
<keyword evidence="1" id="KW-1133">Transmembrane helix</keyword>
<protein>
    <submittedName>
        <fullName evidence="2">DUF4381 domain-containing protein</fullName>
    </submittedName>
</protein>
<keyword evidence="3" id="KW-1185">Reference proteome</keyword>
<keyword evidence="1" id="KW-0472">Membrane</keyword>
<sequence>MMAFQSTWGNYLLKAFVETTAPPAISWWPQTIGWKFLLLGLFLFTIKKMYGLWQAYQRNAYRREALVWINALPTFYDLEQQAIYRQLPALLRKTALVAFDRSQICQLQSDEWDAWLDQHCQSTAFTKRCARQLHLLSFAPASQISPQQIQTLLNEIRLWIKFHRRPND</sequence>
<accession>A0ABS9X6L2</accession>
<dbReference type="InterPro" id="IPR025489">
    <property type="entry name" value="DUF4381"/>
</dbReference>
<evidence type="ECO:0000313" key="2">
    <source>
        <dbReference type="EMBL" id="MCI2285874.1"/>
    </source>
</evidence>
<dbReference type="RefSeq" id="WP_242288833.1">
    <property type="nucleotide sequence ID" value="NZ_JAKKSL010000006.1"/>
</dbReference>
<comment type="caution">
    <text evidence="2">The sequence shown here is derived from an EMBL/GenBank/DDBJ whole genome shotgun (WGS) entry which is preliminary data.</text>
</comment>
<dbReference type="Proteomes" id="UP001139646">
    <property type="component" value="Unassembled WGS sequence"/>
</dbReference>